<feature type="transmembrane region" description="Helical" evidence="1">
    <location>
        <begin position="276"/>
        <end position="295"/>
    </location>
</feature>
<sequence>MGKQHLHRIQNFLNLAKSHLKPYLRYVILGGTFLFIAKAFLTHWREVANIQIRAESFPLLAMALGITLFSLIFVGWVWMLILREFRQPVTAAWAIQVFLKTNIAKYLPGNIWHFWGRILDAKKAGIFPKAATLSVLLEPLLMASAGVLIGLICFDKFNWFLRIVGCAAILTAIHPRILNPIVLFVERLKLSKNNGENSKTGEAAGEELNFPTESTSNIAKKTSNVKSRRKINLPIKRYPLVPLIGQMCFIGLRGCGFLLTVTALTPVNFSNIPNLFGAFCFAFVVGLVVPGAPGGMGVFEATAIALLSDRFSTGIILGAVALYRIISILADVSGAALAKLDRQRNQRSKKRRI</sequence>
<feature type="transmembrane region" description="Helical" evidence="1">
    <location>
        <begin position="130"/>
        <end position="152"/>
    </location>
</feature>
<dbReference type="EMBL" id="SRRZ01000093">
    <property type="protein sequence ID" value="NQE36658.1"/>
    <property type="molecule type" value="Genomic_DNA"/>
</dbReference>
<protein>
    <submittedName>
        <fullName evidence="2">Uncharacterized protein</fullName>
    </submittedName>
</protein>
<feature type="transmembrane region" description="Helical" evidence="1">
    <location>
        <begin position="243"/>
        <end position="264"/>
    </location>
</feature>
<feature type="transmembrane region" description="Helical" evidence="1">
    <location>
        <begin position="56"/>
        <end position="81"/>
    </location>
</feature>
<keyword evidence="1" id="KW-0812">Transmembrane</keyword>
<dbReference type="Proteomes" id="UP000702425">
    <property type="component" value="Unassembled WGS sequence"/>
</dbReference>
<feature type="transmembrane region" description="Helical" evidence="1">
    <location>
        <begin position="159"/>
        <end position="178"/>
    </location>
</feature>
<keyword evidence="3" id="KW-1185">Reference proteome</keyword>
<organism evidence="2 3">
    <name type="scientific">Microcoleus asticus IPMA8</name>
    <dbReference type="NCBI Taxonomy" id="2563858"/>
    <lineage>
        <taxon>Bacteria</taxon>
        <taxon>Bacillati</taxon>
        <taxon>Cyanobacteriota</taxon>
        <taxon>Cyanophyceae</taxon>
        <taxon>Oscillatoriophycideae</taxon>
        <taxon>Oscillatoriales</taxon>
        <taxon>Microcoleaceae</taxon>
        <taxon>Microcoleus</taxon>
        <taxon>Microcoleus asticus</taxon>
    </lineage>
</organism>
<evidence type="ECO:0000313" key="3">
    <source>
        <dbReference type="Proteomes" id="UP000702425"/>
    </source>
</evidence>
<gene>
    <name evidence="2" type="ORF">E5S67_04423</name>
</gene>
<accession>A0ABX2D497</accession>
<keyword evidence="1" id="KW-1133">Transmembrane helix</keyword>
<dbReference type="RefSeq" id="WP_172190532.1">
    <property type="nucleotide sequence ID" value="NZ_CAWPPK010000311.1"/>
</dbReference>
<keyword evidence="1" id="KW-0472">Membrane</keyword>
<feature type="transmembrane region" description="Helical" evidence="1">
    <location>
        <begin position="23"/>
        <end position="44"/>
    </location>
</feature>
<name>A0ABX2D497_9CYAN</name>
<reference evidence="2 3" key="1">
    <citation type="journal article" date="2020" name="Sci. Rep.">
        <title>A novel cyanobacterial geosmin producer, revising GeoA distribution and dispersion patterns in Bacteria.</title>
        <authorList>
            <person name="Churro C."/>
            <person name="Semedo-Aguiar A.P."/>
            <person name="Silva A.D."/>
            <person name="Pereira-Leal J.B."/>
            <person name="Leite R.B."/>
        </authorList>
    </citation>
    <scope>NUCLEOTIDE SEQUENCE [LARGE SCALE GENOMIC DNA]</scope>
    <source>
        <strain evidence="2 3">IPMA8</strain>
    </source>
</reference>
<feature type="transmembrane region" description="Helical" evidence="1">
    <location>
        <begin position="315"/>
        <end position="340"/>
    </location>
</feature>
<proteinExistence type="predicted"/>
<evidence type="ECO:0000256" key="1">
    <source>
        <dbReference type="SAM" id="Phobius"/>
    </source>
</evidence>
<evidence type="ECO:0000313" key="2">
    <source>
        <dbReference type="EMBL" id="NQE36658.1"/>
    </source>
</evidence>
<comment type="caution">
    <text evidence="2">The sequence shown here is derived from an EMBL/GenBank/DDBJ whole genome shotgun (WGS) entry which is preliminary data.</text>
</comment>